<evidence type="ECO:0000313" key="3">
    <source>
        <dbReference type="EMBL" id="TWF82790.1"/>
    </source>
</evidence>
<dbReference type="GO" id="GO:0008194">
    <property type="term" value="F:UDP-glycosyltransferase activity"/>
    <property type="evidence" value="ECO:0007669"/>
    <property type="project" value="InterPro"/>
</dbReference>
<dbReference type="PANTHER" id="PTHR48050">
    <property type="entry name" value="STEROL 3-BETA-GLUCOSYLTRANSFERASE"/>
    <property type="match status" value="1"/>
</dbReference>
<sequence length="404" mass="40631">MRILIITAGSQGDVAPFTGLGQRLLTAGHQVTVAAHPGFAALVGGCGLGFRVVPGDPAGLIRERARAGSAARGRAVLEEYVGGLADGVAGAVAGGADVVLTAFGPAALSRAAGEAFGGPVVGAYLAPSFATREFALPNARGAEELGPAGNLAAGQEVLARAEGVFAGAVGRLRARLGLPAEGSSNRSVRPVFHGFSPLVVPRPADWPAGVEVTGYWWPARPDGWRPPAELVDFLQAGPPPVFIGFGSMAVGEGERLGELVAAAVARAGVRAVVQAGWAGLSSGRGDEVLAIGDVPHDWLFPRVAAVVHHAGAGTTAAGLRAGVPAVAVPVMADQPFWASRLHRLGVAPRPVPFHDLTAEALGDAITACLAEPAHRHRAAELARGIAAEDGAAALLAHLGPPGAG</sequence>
<feature type="domain" description="Erythromycin biosynthesis protein CIII-like C-terminal" evidence="2">
    <location>
        <begin position="286"/>
        <end position="388"/>
    </location>
</feature>
<dbReference type="RefSeq" id="WP_145910064.1">
    <property type="nucleotide sequence ID" value="NZ_BAAAMZ010000009.1"/>
</dbReference>
<dbReference type="CDD" id="cd03784">
    <property type="entry name" value="GT1_Gtf-like"/>
    <property type="match status" value="1"/>
</dbReference>
<protein>
    <submittedName>
        <fullName evidence="3">UDP:flavonoid glycosyltransferase YjiC (YdhE family)</fullName>
    </submittedName>
</protein>
<keyword evidence="1 3" id="KW-0808">Transferase</keyword>
<comment type="caution">
    <text evidence="3">The sequence shown here is derived from an EMBL/GenBank/DDBJ whole genome shotgun (WGS) entry which is preliminary data.</text>
</comment>
<dbReference type="GO" id="GO:0017000">
    <property type="term" value="P:antibiotic biosynthetic process"/>
    <property type="evidence" value="ECO:0007669"/>
    <property type="project" value="UniProtKB-ARBA"/>
</dbReference>
<dbReference type="Proteomes" id="UP000317940">
    <property type="component" value="Unassembled WGS sequence"/>
</dbReference>
<dbReference type="AlphaFoldDB" id="A0A561T6R9"/>
<dbReference type="InterPro" id="IPR010610">
    <property type="entry name" value="EryCIII-like_C"/>
</dbReference>
<name>A0A561T6R9_9ACTN</name>
<evidence type="ECO:0000256" key="1">
    <source>
        <dbReference type="ARBA" id="ARBA00022679"/>
    </source>
</evidence>
<reference evidence="3 4" key="1">
    <citation type="submission" date="2019-06" db="EMBL/GenBank/DDBJ databases">
        <title>Sequencing the genomes of 1000 actinobacteria strains.</title>
        <authorList>
            <person name="Klenk H.-P."/>
        </authorList>
    </citation>
    <scope>NUCLEOTIDE SEQUENCE [LARGE SCALE GENOMIC DNA]</scope>
    <source>
        <strain evidence="3 4">DSM 44826</strain>
    </source>
</reference>
<evidence type="ECO:0000259" key="2">
    <source>
        <dbReference type="Pfam" id="PF06722"/>
    </source>
</evidence>
<evidence type="ECO:0000313" key="4">
    <source>
        <dbReference type="Proteomes" id="UP000317940"/>
    </source>
</evidence>
<dbReference type="EMBL" id="VIWT01000004">
    <property type="protein sequence ID" value="TWF82790.1"/>
    <property type="molecule type" value="Genomic_DNA"/>
</dbReference>
<dbReference type="FunFam" id="3.40.50.2000:FF:000009">
    <property type="entry name" value="Sterol 3-beta-glucosyltransferase UGT80A2"/>
    <property type="match status" value="1"/>
</dbReference>
<organism evidence="3 4">
    <name type="scientific">Kitasatospora viridis</name>
    <dbReference type="NCBI Taxonomy" id="281105"/>
    <lineage>
        <taxon>Bacteria</taxon>
        <taxon>Bacillati</taxon>
        <taxon>Actinomycetota</taxon>
        <taxon>Actinomycetes</taxon>
        <taxon>Kitasatosporales</taxon>
        <taxon>Streptomycetaceae</taxon>
        <taxon>Kitasatospora</taxon>
    </lineage>
</organism>
<proteinExistence type="predicted"/>
<dbReference type="InterPro" id="IPR050426">
    <property type="entry name" value="Glycosyltransferase_28"/>
</dbReference>
<keyword evidence="4" id="KW-1185">Reference proteome</keyword>
<dbReference type="OrthoDB" id="3253247at2"/>
<dbReference type="Gene3D" id="3.40.50.2000">
    <property type="entry name" value="Glycogen Phosphorylase B"/>
    <property type="match status" value="2"/>
</dbReference>
<dbReference type="GO" id="GO:0016758">
    <property type="term" value="F:hexosyltransferase activity"/>
    <property type="evidence" value="ECO:0007669"/>
    <property type="project" value="UniProtKB-ARBA"/>
</dbReference>
<dbReference type="SUPFAM" id="SSF53756">
    <property type="entry name" value="UDP-Glycosyltransferase/glycogen phosphorylase"/>
    <property type="match status" value="1"/>
</dbReference>
<accession>A0A561T6R9</accession>
<dbReference type="PANTHER" id="PTHR48050:SF13">
    <property type="entry name" value="STEROL 3-BETA-GLUCOSYLTRANSFERASE UGT80A2"/>
    <property type="match status" value="1"/>
</dbReference>
<dbReference type="Pfam" id="PF06722">
    <property type="entry name" value="EryCIII-like_C"/>
    <property type="match status" value="1"/>
</dbReference>
<gene>
    <name evidence="3" type="ORF">FHX73_14272</name>
</gene>
<dbReference type="InterPro" id="IPR002213">
    <property type="entry name" value="UDP_glucos_trans"/>
</dbReference>